<keyword evidence="1" id="KW-0812">Transmembrane</keyword>
<evidence type="ECO:0000256" key="1">
    <source>
        <dbReference type="SAM" id="Phobius"/>
    </source>
</evidence>
<name>A0A6J7W006_9ZZZZ</name>
<feature type="transmembrane region" description="Helical" evidence="1">
    <location>
        <begin position="42"/>
        <end position="61"/>
    </location>
</feature>
<accession>A0A6J7W006</accession>
<sequence length="87" mass="9551">MKISLSDGLPLLQSFNLSGIPAPASAVFRRTALRAFFAASRAWAADWAFLIILFASVGFSFNHSARRSFVTFCTNERIDTLPNLALV</sequence>
<evidence type="ECO:0000313" key="2">
    <source>
        <dbReference type="EMBL" id="CAB5137792.1"/>
    </source>
</evidence>
<gene>
    <name evidence="2" type="ORF">UFOPK4422_01731</name>
</gene>
<keyword evidence="1" id="KW-0472">Membrane</keyword>
<dbReference type="AlphaFoldDB" id="A0A6J7W006"/>
<dbReference type="EMBL" id="CAFBRX010000266">
    <property type="protein sequence ID" value="CAB5137792.1"/>
    <property type="molecule type" value="Genomic_DNA"/>
</dbReference>
<keyword evidence="1" id="KW-1133">Transmembrane helix</keyword>
<protein>
    <submittedName>
        <fullName evidence="2">Unannotated protein</fullName>
    </submittedName>
</protein>
<reference evidence="2" key="1">
    <citation type="submission" date="2020-05" db="EMBL/GenBank/DDBJ databases">
        <authorList>
            <person name="Chiriac C."/>
            <person name="Salcher M."/>
            <person name="Ghai R."/>
            <person name="Kavagutti S V."/>
        </authorList>
    </citation>
    <scope>NUCLEOTIDE SEQUENCE</scope>
</reference>
<organism evidence="2">
    <name type="scientific">freshwater metagenome</name>
    <dbReference type="NCBI Taxonomy" id="449393"/>
    <lineage>
        <taxon>unclassified sequences</taxon>
        <taxon>metagenomes</taxon>
        <taxon>ecological metagenomes</taxon>
    </lineage>
</organism>
<proteinExistence type="predicted"/>